<evidence type="ECO:0000313" key="6">
    <source>
        <dbReference type="Proteomes" id="UP001138621"/>
    </source>
</evidence>
<dbReference type="PANTHER" id="PTHR43166">
    <property type="entry name" value="AMINO ACID IMPORT ATP-BINDING PROTEIN"/>
    <property type="match status" value="1"/>
</dbReference>
<keyword evidence="5" id="KW-0547">Nucleotide-binding</keyword>
<dbReference type="GO" id="GO:0005524">
    <property type="term" value="F:ATP binding"/>
    <property type="evidence" value="ECO:0007669"/>
    <property type="project" value="UniProtKB-KW"/>
</dbReference>
<dbReference type="SUPFAM" id="SSF52540">
    <property type="entry name" value="P-loop containing nucleoside triphosphate hydrolases"/>
    <property type="match status" value="1"/>
</dbReference>
<comment type="subcellular location">
    <subcellularLocation>
        <location evidence="1">Cell inner membrane</location>
        <topology evidence="1">Peripheral membrane protein</topology>
    </subcellularLocation>
</comment>
<protein>
    <submittedName>
        <fullName evidence="5">Arginine ABC transporter ATP-binding protein ArtP</fullName>
    </submittedName>
</protein>
<evidence type="ECO:0000256" key="4">
    <source>
        <dbReference type="ARBA" id="ARBA00022519"/>
    </source>
</evidence>
<dbReference type="PANTHER" id="PTHR43166:SF4">
    <property type="entry name" value="PHOSPHONATES IMPORT ATP-BINDING PROTEIN PHNC"/>
    <property type="match status" value="1"/>
</dbReference>
<proteinExistence type="inferred from homology"/>
<dbReference type="InterPro" id="IPR027417">
    <property type="entry name" value="P-loop_NTPase"/>
</dbReference>
<sequence length="62" mass="7003">LRDLASQKTSMIIVTHNMQFAKRVADQVLFLEAGKIAYAGAAREFFEAPNPRIQNFLSAMQF</sequence>
<dbReference type="Gene3D" id="3.40.50.300">
    <property type="entry name" value="P-loop containing nucleotide triphosphate hydrolases"/>
    <property type="match status" value="1"/>
</dbReference>
<gene>
    <name evidence="5" type="ORF">G7024_24510</name>
</gene>
<evidence type="ECO:0000256" key="3">
    <source>
        <dbReference type="ARBA" id="ARBA00022448"/>
    </source>
</evidence>
<evidence type="ECO:0000313" key="5">
    <source>
        <dbReference type="EMBL" id="MBA1307520.1"/>
    </source>
</evidence>
<reference evidence="5" key="1">
    <citation type="submission" date="2020-02" db="EMBL/GenBank/DDBJ databases">
        <title>Synteny-based analysis reveals conserved mechanism for high triclosan tolerance in Pseudomonas, as well as instances of horizontal transfer.</title>
        <authorList>
            <person name="Mcfarland A.G."/>
            <person name="Bertucci H.K."/>
            <person name="Litmann E."/>
            <person name="Shen J."/>
            <person name="Huttenhower C."/>
            <person name="Hartmann E.M."/>
        </authorList>
    </citation>
    <scope>NUCLEOTIDE SEQUENCE</scope>
    <source>
        <strain evidence="5">109A1</strain>
    </source>
</reference>
<dbReference type="InterPro" id="IPR050086">
    <property type="entry name" value="MetN_ABC_transporter-like"/>
</dbReference>
<keyword evidence="3" id="KW-0813">Transport</keyword>
<evidence type="ECO:0000256" key="1">
    <source>
        <dbReference type="ARBA" id="ARBA00004417"/>
    </source>
</evidence>
<dbReference type="EMBL" id="JAAMRD010000098">
    <property type="protein sequence ID" value="MBA1307520.1"/>
    <property type="molecule type" value="Genomic_DNA"/>
</dbReference>
<accession>A0AA40RWY4</accession>
<comment type="similarity">
    <text evidence="2">Belongs to the ABC transporter superfamily.</text>
</comment>
<dbReference type="AlphaFoldDB" id="A0AA40RWY4"/>
<dbReference type="Proteomes" id="UP001138621">
    <property type="component" value="Unassembled WGS sequence"/>
</dbReference>
<comment type="caution">
    <text evidence="5">The sequence shown here is derived from an EMBL/GenBank/DDBJ whole genome shotgun (WGS) entry which is preliminary data.</text>
</comment>
<organism evidence="5 6">
    <name type="scientific">Stutzerimonas stutzeri</name>
    <name type="common">Pseudomonas stutzeri</name>
    <dbReference type="NCBI Taxonomy" id="316"/>
    <lineage>
        <taxon>Bacteria</taxon>
        <taxon>Pseudomonadati</taxon>
        <taxon>Pseudomonadota</taxon>
        <taxon>Gammaproteobacteria</taxon>
        <taxon>Pseudomonadales</taxon>
        <taxon>Pseudomonadaceae</taxon>
        <taxon>Stutzerimonas</taxon>
    </lineage>
</organism>
<dbReference type="GO" id="GO:0005886">
    <property type="term" value="C:plasma membrane"/>
    <property type="evidence" value="ECO:0007669"/>
    <property type="project" value="UniProtKB-SubCell"/>
</dbReference>
<evidence type="ECO:0000256" key="2">
    <source>
        <dbReference type="ARBA" id="ARBA00005417"/>
    </source>
</evidence>
<keyword evidence="4" id="KW-0472">Membrane</keyword>
<keyword evidence="4" id="KW-1003">Cell membrane</keyword>
<feature type="non-terminal residue" evidence="5">
    <location>
        <position position="1"/>
    </location>
</feature>
<keyword evidence="4" id="KW-0997">Cell inner membrane</keyword>
<keyword evidence="5" id="KW-0067">ATP-binding</keyword>
<name>A0AA40RWY4_STUST</name>